<dbReference type="AlphaFoldDB" id="A0A537J311"/>
<feature type="transmembrane region" description="Helical" evidence="1">
    <location>
        <begin position="35"/>
        <end position="56"/>
    </location>
</feature>
<protein>
    <submittedName>
        <fullName evidence="2">Uncharacterized protein</fullName>
    </submittedName>
</protein>
<organism evidence="2 3">
    <name type="scientific">Candidatus Segetimicrobium genomatis</name>
    <dbReference type="NCBI Taxonomy" id="2569760"/>
    <lineage>
        <taxon>Bacteria</taxon>
        <taxon>Bacillati</taxon>
        <taxon>Candidatus Sysuimicrobiota</taxon>
        <taxon>Candidatus Sysuimicrobiia</taxon>
        <taxon>Candidatus Sysuimicrobiales</taxon>
        <taxon>Candidatus Segetimicrobiaceae</taxon>
        <taxon>Candidatus Segetimicrobium</taxon>
    </lineage>
</organism>
<evidence type="ECO:0000256" key="1">
    <source>
        <dbReference type="SAM" id="Phobius"/>
    </source>
</evidence>
<keyword evidence="1" id="KW-1133">Transmembrane helix</keyword>
<proteinExistence type="predicted"/>
<gene>
    <name evidence="2" type="ORF">E6H04_13375</name>
</gene>
<dbReference type="EMBL" id="VBAO01000418">
    <property type="protein sequence ID" value="TMI77917.1"/>
    <property type="molecule type" value="Genomic_DNA"/>
</dbReference>
<dbReference type="Proteomes" id="UP000320048">
    <property type="component" value="Unassembled WGS sequence"/>
</dbReference>
<accession>A0A537J311</accession>
<reference evidence="2 3" key="1">
    <citation type="journal article" date="2019" name="Nat. Microbiol.">
        <title>Mediterranean grassland soil C-N compound turnover is dependent on rainfall and depth, and is mediated by genomically divergent microorganisms.</title>
        <authorList>
            <person name="Diamond S."/>
            <person name="Andeer P.F."/>
            <person name="Li Z."/>
            <person name="Crits-Christoph A."/>
            <person name="Burstein D."/>
            <person name="Anantharaman K."/>
            <person name="Lane K.R."/>
            <person name="Thomas B.C."/>
            <person name="Pan C."/>
            <person name="Northen T.R."/>
            <person name="Banfield J.F."/>
        </authorList>
    </citation>
    <scope>NUCLEOTIDE SEQUENCE [LARGE SCALE GENOMIC DNA]</scope>
    <source>
        <strain evidence="2">NP_7</strain>
    </source>
</reference>
<keyword evidence="1" id="KW-0472">Membrane</keyword>
<evidence type="ECO:0000313" key="3">
    <source>
        <dbReference type="Proteomes" id="UP000320048"/>
    </source>
</evidence>
<name>A0A537J311_9BACT</name>
<sequence length="65" mass="6553">MFLAAGIGAGVVAAVGSMGIQLATGVHIASLREVAWSAFVAGIAGGLLYWVLAHVVRHPIAALWG</sequence>
<feature type="non-terminal residue" evidence="2">
    <location>
        <position position="65"/>
    </location>
</feature>
<evidence type="ECO:0000313" key="2">
    <source>
        <dbReference type="EMBL" id="TMI77917.1"/>
    </source>
</evidence>
<keyword evidence="1" id="KW-0812">Transmembrane</keyword>
<comment type="caution">
    <text evidence="2">The sequence shown here is derived from an EMBL/GenBank/DDBJ whole genome shotgun (WGS) entry which is preliminary data.</text>
</comment>